<evidence type="ECO:0000256" key="1">
    <source>
        <dbReference type="SAM" id="SignalP"/>
    </source>
</evidence>
<reference evidence="2" key="1">
    <citation type="submission" date="2023-04" db="EMBL/GenBank/DDBJ databases">
        <title>Chromosome-level genome of Chaenocephalus aceratus.</title>
        <authorList>
            <person name="Park H."/>
        </authorList>
    </citation>
    <scope>NUCLEOTIDE SEQUENCE</scope>
    <source>
        <strain evidence="2">DE</strain>
        <tissue evidence="2">Muscle</tissue>
    </source>
</reference>
<organism evidence="2 3">
    <name type="scientific">Dissostichus eleginoides</name>
    <name type="common">Patagonian toothfish</name>
    <name type="synonym">Dissostichus amissus</name>
    <dbReference type="NCBI Taxonomy" id="100907"/>
    <lineage>
        <taxon>Eukaryota</taxon>
        <taxon>Metazoa</taxon>
        <taxon>Chordata</taxon>
        <taxon>Craniata</taxon>
        <taxon>Vertebrata</taxon>
        <taxon>Euteleostomi</taxon>
        <taxon>Actinopterygii</taxon>
        <taxon>Neopterygii</taxon>
        <taxon>Teleostei</taxon>
        <taxon>Neoteleostei</taxon>
        <taxon>Acanthomorphata</taxon>
        <taxon>Eupercaria</taxon>
        <taxon>Perciformes</taxon>
        <taxon>Notothenioidei</taxon>
        <taxon>Nototheniidae</taxon>
        <taxon>Dissostichus</taxon>
    </lineage>
</organism>
<gene>
    <name evidence="2" type="ORF">KUDE01_010084</name>
</gene>
<name>A0AAD9BYR8_DISEL</name>
<comment type="caution">
    <text evidence="2">The sequence shown here is derived from an EMBL/GenBank/DDBJ whole genome shotgun (WGS) entry which is preliminary data.</text>
</comment>
<evidence type="ECO:0000313" key="2">
    <source>
        <dbReference type="EMBL" id="KAK1891256.1"/>
    </source>
</evidence>
<keyword evidence="3" id="KW-1185">Reference proteome</keyword>
<accession>A0AAD9BYR8</accession>
<sequence>MTHQHMHSSLLLFLLWQRVIIMYLRCAIYSLSRAACQLAGSELISLSGSLCRNTTHRQAFFCVRAFL</sequence>
<protein>
    <submittedName>
        <fullName evidence="2">Protein PAT1 like 1</fullName>
    </submittedName>
</protein>
<proteinExistence type="predicted"/>
<dbReference type="EMBL" id="JASDAP010000015">
    <property type="protein sequence ID" value="KAK1891256.1"/>
    <property type="molecule type" value="Genomic_DNA"/>
</dbReference>
<dbReference type="AlphaFoldDB" id="A0AAD9BYR8"/>
<dbReference type="Proteomes" id="UP001228049">
    <property type="component" value="Unassembled WGS sequence"/>
</dbReference>
<keyword evidence="1" id="KW-0732">Signal</keyword>
<feature type="chain" id="PRO_5042270218" evidence="1">
    <location>
        <begin position="22"/>
        <end position="67"/>
    </location>
</feature>
<evidence type="ECO:0000313" key="3">
    <source>
        <dbReference type="Proteomes" id="UP001228049"/>
    </source>
</evidence>
<feature type="signal peptide" evidence="1">
    <location>
        <begin position="1"/>
        <end position="21"/>
    </location>
</feature>